<comment type="caution">
    <text evidence="1">The sequence shown here is derived from an EMBL/GenBank/DDBJ whole genome shotgun (WGS) entry which is preliminary data.</text>
</comment>
<sequence length="108" mass="12577">MRFPCRFMQQSLLRLVAYLVSYGSSYQTHHSSLLPKEWHQNQRLERLHLRYSSESPMQYSLASFAPRSREVRSSKLHTGQSMAETAEQVGRVQVSFCGTCALHYYAIF</sequence>
<dbReference type="Proteomes" id="UP001203852">
    <property type="component" value="Unassembled WGS sequence"/>
</dbReference>
<gene>
    <name evidence="1" type="ORF">EDD36DRAFT_254004</name>
</gene>
<dbReference type="AlphaFoldDB" id="A0AAN6ID36"/>
<organism evidence="1 2">
    <name type="scientific">Exophiala viscosa</name>
    <dbReference type="NCBI Taxonomy" id="2486360"/>
    <lineage>
        <taxon>Eukaryota</taxon>
        <taxon>Fungi</taxon>
        <taxon>Dikarya</taxon>
        <taxon>Ascomycota</taxon>
        <taxon>Pezizomycotina</taxon>
        <taxon>Eurotiomycetes</taxon>
        <taxon>Chaetothyriomycetidae</taxon>
        <taxon>Chaetothyriales</taxon>
        <taxon>Herpotrichiellaceae</taxon>
        <taxon>Exophiala</taxon>
    </lineage>
</organism>
<evidence type="ECO:0000313" key="2">
    <source>
        <dbReference type="Proteomes" id="UP001203852"/>
    </source>
</evidence>
<name>A0AAN6ID36_9EURO</name>
<proteinExistence type="predicted"/>
<dbReference type="EMBL" id="MU404354">
    <property type="protein sequence ID" value="KAI1613058.1"/>
    <property type="molecule type" value="Genomic_DNA"/>
</dbReference>
<keyword evidence="2" id="KW-1185">Reference proteome</keyword>
<accession>A0AAN6ID36</accession>
<evidence type="ECO:0000313" key="1">
    <source>
        <dbReference type="EMBL" id="KAI1613058.1"/>
    </source>
</evidence>
<protein>
    <submittedName>
        <fullName evidence="1">Uncharacterized protein</fullName>
    </submittedName>
</protein>
<reference evidence="1" key="1">
    <citation type="journal article" date="2022" name="bioRxiv">
        <title>Deciphering the potential niche of two novel black yeast fungi from a biological soil crust based on their genomes, phenotypes, and melanin regulation.</title>
        <authorList>
            <consortium name="DOE Joint Genome Institute"/>
            <person name="Carr E.C."/>
            <person name="Barton Q."/>
            <person name="Grambo S."/>
            <person name="Sullivan M."/>
            <person name="Renfro C.M."/>
            <person name="Kuo A."/>
            <person name="Pangilinan J."/>
            <person name="Lipzen A."/>
            <person name="Keymanesh K."/>
            <person name="Savage E."/>
            <person name="Barry K."/>
            <person name="Grigoriev I.V."/>
            <person name="Riekhof W.R."/>
            <person name="Harris S.S."/>
        </authorList>
    </citation>
    <scope>NUCLEOTIDE SEQUENCE</scope>
    <source>
        <strain evidence="1">JF 03-4F</strain>
    </source>
</reference>